<dbReference type="Gramene" id="Solyc09g055790.1.1">
    <property type="protein sequence ID" value="Solyc09g055790.1.1.1"/>
    <property type="gene ID" value="Solyc09g055790.1"/>
</dbReference>
<dbReference type="AlphaFoldDB" id="A0A3Q7I108"/>
<sequence length="59" mass="6759">MREDSEQRKAPSKQIGRGVPSAQRSKAHFPFKVKRHIKKGWPVKSSVPSRTKFRINKGS</sequence>
<reference evidence="2" key="1">
    <citation type="journal article" date="2012" name="Nature">
        <title>The tomato genome sequence provides insights into fleshy fruit evolution.</title>
        <authorList>
            <consortium name="Tomato Genome Consortium"/>
        </authorList>
    </citation>
    <scope>NUCLEOTIDE SEQUENCE [LARGE SCALE GENOMIC DNA]</scope>
    <source>
        <strain evidence="2">cv. Heinz 1706</strain>
    </source>
</reference>
<dbReference type="EnsemblPlants" id="Solyc09g055790.1.1">
    <property type="protein sequence ID" value="Solyc09g055790.1.1.1"/>
    <property type="gene ID" value="Solyc09g055790.1"/>
</dbReference>
<accession>A0A3Q7I108</accession>
<evidence type="ECO:0000313" key="3">
    <source>
        <dbReference type="Proteomes" id="UP000004994"/>
    </source>
</evidence>
<organism evidence="2">
    <name type="scientific">Solanum lycopersicum</name>
    <name type="common">Tomato</name>
    <name type="synonym">Lycopersicon esculentum</name>
    <dbReference type="NCBI Taxonomy" id="4081"/>
    <lineage>
        <taxon>Eukaryota</taxon>
        <taxon>Viridiplantae</taxon>
        <taxon>Streptophyta</taxon>
        <taxon>Embryophyta</taxon>
        <taxon>Tracheophyta</taxon>
        <taxon>Spermatophyta</taxon>
        <taxon>Magnoliopsida</taxon>
        <taxon>eudicotyledons</taxon>
        <taxon>Gunneridae</taxon>
        <taxon>Pentapetalae</taxon>
        <taxon>asterids</taxon>
        <taxon>lamiids</taxon>
        <taxon>Solanales</taxon>
        <taxon>Solanaceae</taxon>
        <taxon>Solanoideae</taxon>
        <taxon>Solaneae</taxon>
        <taxon>Solanum</taxon>
        <taxon>Solanum subgen. Lycopersicon</taxon>
    </lineage>
</organism>
<proteinExistence type="predicted"/>
<dbReference type="PaxDb" id="4081-Solyc09g055790.1.1"/>
<dbReference type="Proteomes" id="UP000004994">
    <property type="component" value="Chromosome 9"/>
</dbReference>
<reference evidence="2" key="2">
    <citation type="submission" date="2019-01" db="UniProtKB">
        <authorList>
            <consortium name="EnsemblPlants"/>
        </authorList>
    </citation>
    <scope>IDENTIFICATION</scope>
    <source>
        <strain evidence="2">cv. Heinz 1706</strain>
    </source>
</reference>
<name>A0A3Q7I108_SOLLC</name>
<feature type="region of interest" description="Disordered" evidence="1">
    <location>
        <begin position="40"/>
        <end position="59"/>
    </location>
</feature>
<dbReference type="InParanoid" id="A0A3Q7I108"/>
<evidence type="ECO:0000313" key="2">
    <source>
        <dbReference type="EnsemblPlants" id="Solyc09g055790.1.1.1"/>
    </source>
</evidence>
<protein>
    <submittedName>
        <fullName evidence="2">Uncharacterized protein</fullName>
    </submittedName>
</protein>
<feature type="region of interest" description="Disordered" evidence="1">
    <location>
        <begin position="1"/>
        <end position="33"/>
    </location>
</feature>
<keyword evidence="3" id="KW-1185">Reference proteome</keyword>
<evidence type="ECO:0000256" key="1">
    <source>
        <dbReference type="SAM" id="MobiDB-lite"/>
    </source>
</evidence>